<keyword evidence="2" id="KW-1185">Reference proteome</keyword>
<dbReference type="AlphaFoldDB" id="H0I1H1"/>
<accession>H0I1H1</accession>
<gene>
    <name evidence="1" type="ORF">MAXJ12_31542</name>
</gene>
<dbReference type="Proteomes" id="UP000003250">
    <property type="component" value="Unassembled WGS sequence"/>
</dbReference>
<dbReference type="PATRIC" id="fig|1107882.3.peg.6106"/>
<evidence type="ECO:0000313" key="1">
    <source>
        <dbReference type="EMBL" id="EHK53163.1"/>
    </source>
</evidence>
<protein>
    <submittedName>
        <fullName evidence="1">Uncharacterized protein</fullName>
    </submittedName>
</protein>
<dbReference type="EMBL" id="AHAM01000282">
    <property type="protein sequence ID" value="EHK53163.1"/>
    <property type="molecule type" value="Genomic_DNA"/>
</dbReference>
<proteinExistence type="predicted"/>
<dbReference type="RefSeq" id="WP_008839878.1">
    <property type="nucleotide sequence ID" value="NZ_AHAM01000282.1"/>
</dbReference>
<reference evidence="1 2" key="1">
    <citation type="journal article" date="2012" name="J. Bacteriol.">
        <title>Draft Genome Sequence of Mesorhizobium alhagi CCNWXJ12-2T, a Novel Salt-Resistant Species Isolated from the Desert of Northwestern China.</title>
        <authorList>
            <person name="Zhou M."/>
            <person name="Chen W."/>
            <person name="Chen H."/>
            <person name="Wei G."/>
        </authorList>
    </citation>
    <scope>NUCLEOTIDE SEQUENCE [LARGE SCALE GENOMIC DNA]</scope>
    <source>
        <strain evidence="1 2">CCNWXJ12-2</strain>
    </source>
</reference>
<evidence type="ECO:0000313" key="2">
    <source>
        <dbReference type="Proteomes" id="UP000003250"/>
    </source>
</evidence>
<name>H0I1H1_9HYPH</name>
<sequence length="126" mass="13689">MPKVAAGAREYISGVNRSALIDSHNPLDDAAASIETMIMDRDALSRCRLNLLVARRPQQENAALRLVVIAVEVDMSSADAIVEGPIKMSALHDDGEHLGDWLGRRQAKRIVAELSLTVLDDMQVSA</sequence>
<organism evidence="1 2">
    <name type="scientific">Mesorhizobium alhagi CCNWXJ12-2</name>
    <dbReference type="NCBI Taxonomy" id="1107882"/>
    <lineage>
        <taxon>Bacteria</taxon>
        <taxon>Pseudomonadati</taxon>
        <taxon>Pseudomonadota</taxon>
        <taxon>Alphaproteobacteria</taxon>
        <taxon>Hyphomicrobiales</taxon>
        <taxon>Phyllobacteriaceae</taxon>
        <taxon>Allomesorhizobium</taxon>
    </lineage>
</organism>